<organism evidence="13 14">
    <name type="scientific">Roseivivax sediminis</name>
    <dbReference type="NCBI Taxonomy" id="936889"/>
    <lineage>
        <taxon>Bacteria</taxon>
        <taxon>Pseudomonadati</taxon>
        <taxon>Pseudomonadota</taxon>
        <taxon>Alphaproteobacteria</taxon>
        <taxon>Rhodobacterales</taxon>
        <taxon>Roseobacteraceae</taxon>
        <taxon>Roseivivax</taxon>
    </lineage>
</organism>
<evidence type="ECO:0000256" key="12">
    <source>
        <dbReference type="RuleBase" id="RU004466"/>
    </source>
</evidence>
<dbReference type="GO" id="GO:0008299">
    <property type="term" value="P:isoprenoid biosynthetic process"/>
    <property type="evidence" value="ECO:0007669"/>
    <property type="project" value="InterPro"/>
</dbReference>
<evidence type="ECO:0000313" key="14">
    <source>
        <dbReference type="Proteomes" id="UP000325289"/>
    </source>
</evidence>
<dbReference type="EMBL" id="FOMS01000019">
    <property type="protein sequence ID" value="SFE85329.1"/>
    <property type="molecule type" value="Genomic_DNA"/>
</dbReference>
<gene>
    <name evidence="13" type="ORF">SAMN04515678_11924</name>
</gene>
<protein>
    <recommendedName>
        <fullName evidence="9">Octaprenyl diphosphate synthase</fullName>
        <ecNumber evidence="8">2.5.1.90</ecNumber>
    </recommendedName>
    <alternativeName>
        <fullName evidence="11">All-trans-octaprenyl-diphosphate synthase</fullName>
    </alternativeName>
    <alternativeName>
        <fullName evidence="10">Octaprenyl pyrophosphate synthase</fullName>
    </alternativeName>
</protein>
<dbReference type="PANTHER" id="PTHR12001:SF69">
    <property type="entry name" value="ALL TRANS-POLYPRENYL-DIPHOSPHATE SYNTHASE PDSS1"/>
    <property type="match status" value="1"/>
</dbReference>
<dbReference type="Proteomes" id="UP000325289">
    <property type="component" value="Unassembled WGS sequence"/>
</dbReference>
<keyword evidence="14" id="KW-1185">Reference proteome</keyword>
<evidence type="ECO:0000256" key="6">
    <source>
        <dbReference type="ARBA" id="ARBA00051506"/>
    </source>
</evidence>
<evidence type="ECO:0000256" key="9">
    <source>
        <dbReference type="ARBA" id="ARBA00072473"/>
    </source>
</evidence>
<comment type="similarity">
    <text evidence="2 12">Belongs to the FPP/GGPP synthase family.</text>
</comment>
<dbReference type="InterPro" id="IPR033749">
    <property type="entry name" value="Polyprenyl_synt_CS"/>
</dbReference>
<dbReference type="SUPFAM" id="SSF48576">
    <property type="entry name" value="Terpenoid synthases"/>
    <property type="match status" value="1"/>
</dbReference>
<evidence type="ECO:0000256" key="1">
    <source>
        <dbReference type="ARBA" id="ARBA00001946"/>
    </source>
</evidence>
<dbReference type="PANTHER" id="PTHR12001">
    <property type="entry name" value="GERANYLGERANYL PYROPHOSPHATE SYNTHASE"/>
    <property type="match status" value="1"/>
</dbReference>
<dbReference type="AlphaFoldDB" id="A0A1I2DY96"/>
<dbReference type="PROSITE" id="PS00723">
    <property type="entry name" value="POLYPRENYL_SYNTHASE_1"/>
    <property type="match status" value="1"/>
</dbReference>
<evidence type="ECO:0000256" key="5">
    <source>
        <dbReference type="ARBA" id="ARBA00022842"/>
    </source>
</evidence>
<dbReference type="EC" id="2.5.1.90" evidence="8"/>
<comment type="function">
    <text evidence="7">Supplies octaprenyl diphosphate, the precursor for the side chain of the isoprenoid quinones ubiquinone and menaquinone.</text>
</comment>
<dbReference type="FunFam" id="1.10.600.10:FF:000002">
    <property type="entry name" value="Octaprenyl diphosphate synthase"/>
    <property type="match status" value="1"/>
</dbReference>
<evidence type="ECO:0000256" key="2">
    <source>
        <dbReference type="ARBA" id="ARBA00006706"/>
    </source>
</evidence>
<evidence type="ECO:0000256" key="10">
    <source>
        <dbReference type="ARBA" id="ARBA00079637"/>
    </source>
</evidence>
<keyword evidence="5" id="KW-0460">Magnesium</keyword>
<dbReference type="Pfam" id="PF00348">
    <property type="entry name" value="polyprenyl_synt"/>
    <property type="match status" value="1"/>
</dbReference>
<dbReference type="Gene3D" id="1.10.600.10">
    <property type="entry name" value="Farnesyl Diphosphate Synthase"/>
    <property type="match status" value="1"/>
</dbReference>
<comment type="catalytic activity">
    <reaction evidence="6">
        <text>5 isopentenyl diphosphate + (2E,6E)-farnesyl diphosphate = all-trans-octaprenyl diphosphate + 5 diphosphate</text>
        <dbReference type="Rhea" id="RHEA:27798"/>
        <dbReference type="ChEBI" id="CHEBI:33019"/>
        <dbReference type="ChEBI" id="CHEBI:57711"/>
        <dbReference type="ChEBI" id="CHEBI:128769"/>
        <dbReference type="ChEBI" id="CHEBI:175763"/>
        <dbReference type="EC" id="2.5.1.90"/>
    </reaction>
</comment>
<keyword evidence="4" id="KW-0479">Metal-binding</keyword>
<dbReference type="SFLD" id="SFLDS00005">
    <property type="entry name" value="Isoprenoid_Synthase_Type_I"/>
    <property type="match status" value="1"/>
</dbReference>
<evidence type="ECO:0000256" key="11">
    <source>
        <dbReference type="ARBA" id="ARBA00083124"/>
    </source>
</evidence>
<comment type="cofactor">
    <cofactor evidence="1">
        <name>Mg(2+)</name>
        <dbReference type="ChEBI" id="CHEBI:18420"/>
    </cofactor>
</comment>
<evidence type="ECO:0000256" key="3">
    <source>
        <dbReference type="ARBA" id="ARBA00022679"/>
    </source>
</evidence>
<dbReference type="PROSITE" id="PS00444">
    <property type="entry name" value="POLYPRENYL_SYNTHASE_2"/>
    <property type="match status" value="1"/>
</dbReference>
<dbReference type="InterPro" id="IPR000092">
    <property type="entry name" value="Polyprenyl_synt"/>
</dbReference>
<dbReference type="CDD" id="cd00685">
    <property type="entry name" value="Trans_IPPS_HT"/>
    <property type="match status" value="1"/>
</dbReference>
<proteinExistence type="inferred from homology"/>
<reference evidence="13 14" key="1">
    <citation type="submission" date="2016-10" db="EMBL/GenBank/DDBJ databases">
        <authorList>
            <person name="Varghese N."/>
            <person name="Submissions S."/>
        </authorList>
    </citation>
    <scope>NUCLEOTIDE SEQUENCE [LARGE SCALE GENOMIC DNA]</scope>
    <source>
        <strain evidence="14">YIM D21,KCTC 23444,ACCC 10710</strain>
    </source>
</reference>
<keyword evidence="3 12" id="KW-0808">Transferase</keyword>
<dbReference type="RefSeq" id="WP_149758604.1">
    <property type="nucleotide sequence ID" value="NZ_FOMS01000019.1"/>
</dbReference>
<evidence type="ECO:0000256" key="4">
    <source>
        <dbReference type="ARBA" id="ARBA00022723"/>
    </source>
</evidence>
<accession>A0A1I2DY96</accession>
<dbReference type="GO" id="GO:0106350">
    <property type="term" value="F:all-trans-octaprenyl-diphosphate synthase activity"/>
    <property type="evidence" value="ECO:0007669"/>
    <property type="project" value="UniProtKB-EC"/>
</dbReference>
<dbReference type="InterPro" id="IPR008949">
    <property type="entry name" value="Isoprenoid_synthase_dom_sf"/>
</dbReference>
<evidence type="ECO:0000313" key="13">
    <source>
        <dbReference type="EMBL" id="SFE85329.1"/>
    </source>
</evidence>
<evidence type="ECO:0000256" key="8">
    <source>
        <dbReference type="ARBA" id="ARBA00066511"/>
    </source>
</evidence>
<name>A0A1I2DY96_9RHOB</name>
<evidence type="ECO:0000256" key="7">
    <source>
        <dbReference type="ARBA" id="ARBA00055029"/>
    </source>
</evidence>
<dbReference type="OrthoDB" id="9805316at2"/>
<dbReference type="GO" id="GO:0046872">
    <property type="term" value="F:metal ion binding"/>
    <property type="evidence" value="ECO:0007669"/>
    <property type="project" value="UniProtKB-KW"/>
</dbReference>
<sequence length="335" mass="36040">MSLDSPAAKPHERLAAALDGDMGEVNALIRARMASENAPRIPEVTAHLVEAGGKRLRPLLTLASARMMGYSGSHHLRLAATVEFIHTATLLHDDVVDESRQRRGRPTANLLWDNKSSVLVGDYLFARSFQLMVETGSLRVLDILADAAATIAEGEVLQMTAAQNLATDEAVYLKVVRGKTAALFSAATEVGGVIADAPEDEIRALREYGDALGIAFQIVDDLLDYQGDAKATGKNIGDDFRERKLTLPVIKAVGAADAEERTFWSRTIEKGRQEDGDLDRALTLLNKHGALQATRADALAWTAKAKDSLARVSGADAALQEMLADLADFVVARVS</sequence>